<accession>A0A0V0QVM8</accession>
<dbReference type="InterPro" id="IPR026270">
    <property type="entry name" value="SRP72"/>
</dbReference>
<comment type="subcellular location">
    <subcellularLocation>
        <location evidence="2 9">Cytoplasm</location>
    </subcellularLocation>
    <subcellularLocation>
        <location evidence="1">Endoplasmic reticulum</location>
    </subcellularLocation>
</comment>
<feature type="compositionally biased region" description="Polar residues" evidence="11">
    <location>
        <begin position="555"/>
        <end position="592"/>
    </location>
</feature>
<evidence type="ECO:0000256" key="1">
    <source>
        <dbReference type="ARBA" id="ARBA00004240"/>
    </source>
</evidence>
<evidence type="ECO:0000259" key="12">
    <source>
        <dbReference type="Pfam" id="PF08492"/>
    </source>
</evidence>
<evidence type="ECO:0000256" key="2">
    <source>
        <dbReference type="ARBA" id="ARBA00004496"/>
    </source>
</evidence>
<reference evidence="13 14" key="1">
    <citation type="journal article" date="2015" name="Sci. Rep.">
        <title>Genome of the facultative scuticociliatosis pathogen Pseudocohnilembus persalinus provides insight into its virulence through horizontal gene transfer.</title>
        <authorList>
            <person name="Xiong J."/>
            <person name="Wang G."/>
            <person name="Cheng J."/>
            <person name="Tian M."/>
            <person name="Pan X."/>
            <person name="Warren A."/>
            <person name="Jiang C."/>
            <person name="Yuan D."/>
            <person name="Miao W."/>
        </authorList>
    </citation>
    <scope>NUCLEOTIDE SEQUENCE [LARGE SCALE GENOMIC DNA]</scope>
    <source>
        <strain evidence="13">36N120E</strain>
    </source>
</reference>
<evidence type="ECO:0000256" key="11">
    <source>
        <dbReference type="SAM" id="MobiDB-lite"/>
    </source>
</evidence>
<dbReference type="PROSITE" id="PS50005">
    <property type="entry name" value="TPR"/>
    <property type="match status" value="1"/>
</dbReference>
<keyword evidence="14" id="KW-1185">Reference proteome</keyword>
<dbReference type="GO" id="GO:0005783">
    <property type="term" value="C:endoplasmic reticulum"/>
    <property type="evidence" value="ECO:0007669"/>
    <property type="project" value="UniProtKB-SubCell"/>
</dbReference>
<dbReference type="EMBL" id="LDAU01000096">
    <property type="protein sequence ID" value="KRX06467.1"/>
    <property type="molecule type" value="Genomic_DNA"/>
</dbReference>
<feature type="compositionally biased region" description="Basic residues" evidence="11">
    <location>
        <begin position="511"/>
        <end position="520"/>
    </location>
</feature>
<sequence length="601" mass="70425">MRQIKSFKHAAFFFQNKPSGKDQAQFFAYIYYLYKNGQLELALQQIEKDGDKKDIQLQILKAQILYAQKKYNEATEIYLNLIKKNEGDQEDILTNCLCVQTHREFLNMQEDKDYKQLEELMKSQDIGRESLFNFGLLLSLIGRNSEALNVFDKFEAMVKKQEKMSQLDKEDLIMAQIQRDFILLTTTSISQQELEEKLKQYEDLSQKNIGDQNLKAVINNNIVSLRGLTKSHQYGDSIKLIEEAISKPWRQTEEQLLTFKFNKLLLALNKNKFAECQNTLREIEKGYSQETLFKFTRYVTLKSYLLLKSQKIEELDQLVNQMNQFLDEGIISENLAVPYFLIQSEIYRQLGQRQKILELFINLHKRDASILENQVLCSFIFSVIQKDGSLLEQARPILKEIAQNTSNLEILQVLGDLYYKEKENDIAKEIFEKILSKAPDSRKYRLKLAQFYANEDPEKADQLMSQLDEDFEYMEADQIEKLENELAQTKVEENKANQKQGQQQQQEQEKKKKKKRKIRYPKNFDPENPGPKPDPERWLPKYERKEYRKKKGYSGKNNTQGSASAQGNLETKGTFNSNYTADKTVSTNQVKGTKNKRRGKK</sequence>
<comment type="caution">
    <text evidence="13">The sequence shown here is derived from an EMBL/GenBank/DDBJ whole genome shotgun (WGS) entry which is preliminary data.</text>
</comment>
<keyword evidence="5 9" id="KW-0963">Cytoplasm</keyword>
<feature type="compositionally biased region" description="Low complexity" evidence="11">
    <location>
        <begin position="497"/>
        <end position="506"/>
    </location>
</feature>
<dbReference type="AlphaFoldDB" id="A0A0V0QVM8"/>
<evidence type="ECO:0000313" key="13">
    <source>
        <dbReference type="EMBL" id="KRX06467.1"/>
    </source>
</evidence>
<dbReference type="Proteomes" id="UP000054937">
    <property type="component" value="Unassembled WGS sequence"/>
</dbReference>
<feature type="repeat" description="TPR" evidence="10">
    <location>
        <begin position="408"/>
        <end position="441"/>
    </location>
</feature>
<dbReference type="InterPro" id="IPR013699">
    <property type="entry name" value="Signal_recog_part_SRP72_RNA-bd"/>
</dbReference>
<evidence type="ECO:0000256" key="10">
    <source>
        <dbReference type="PROSITE-ProRule" id="PRU00339"/>
    </source>
</evidence>
<dbReference type="Pfam" id="PF08492">
    <property type="entry name" value="SRP72"/>
    <property type="match status" value="1"/>
</dbReference>
<dbReference type="PANTHER" id="PTHR14094:SF9">
    <property type="entry name" value="SIGNAL RECOGNITION PARTICLE SUBUNIT SRP72"/>
    <property type="match status" value="1"/>
</dbReference>
<dbReference type="OMA" id="PYDKQIQ"/>
<feature type="compositionally biased region" description="Basic and acidic residues" evidence="11">
    <location>
        <begin position="533"/>
        <end position="546"/>
    </location>
</feature>
<keyword evidence="8 9" id="KW-0687">Ribonucleoprotein</keyword>
<evidence type="ECO:0000313" key="14">
    <source>
        <dbReference type="Proteomes" id="UP000054937"/>
    </source>
</evidence>
<evidence type="ECO:0000256" key="6">
    <source>
        <dbReference type="ARBA" id="ARBA00022824"/>
    </source>
</evidence>
<dbReference type="Gene3D" id="1.25.40.10">
    <property type="entry name" value="Tetratricopeptide repeat domain"/>
    <property type="match status" value="2"/>
</dbReference>
<comment type="function">
    <text evidence="9">Component of the signal recognition particle (SRP) complex, a ribonucleoprotein complex that mediates the cotranslational targeting of secretory and membrane proteins to the endoplasmic reticulum (ER).</text>
</comment>
<dbReference type="OrthoDB" id="5421607at2759"/>
<dbReference type="GO" id="GO:0005786">
    <property type="term" value="C:signal recognition particle, endoplasmic reticulum targeting"/>
    <property type="evidence" value="ECO:0007669"/>
    <property type="project" value="UniProtKB-UniRule"/>
</dbReference>
<dbReference type="SUPFAM" id="SSF48452">
    <property type="entry name" value="TPR-like"/>
    <property type="match status" value="1"/>
</dbReference>
<dbReference type="PIRSF" id="PIRSF038922">
    <property type="entry name" value="SRP72"/>
    <property type="match status" value="1"/>
</dbReference>
<keyword evidence="10" id="KW-0802">TPR repeat</keyword>
<dbReference type="PANTHER" id="PTHR14094">
    <property type="entry name" value="SIGNAL RECOGNITION PARTICLE 72"/>
    <property type="match status" value="1"/>
</dbReference>
<protein>
    <recommendedName>
        <fullName evidence="4 9">Signal recognition particle subunit SRP72</fullName>
    </recommendedName>
</protein>
<evidence type="ECO:0000256" key="5">
    <source>
        <dbReference type="ARBA" id="ARBA00022490"/>
    </source>
</evidence>
<evidence type="ECO:0000256" key="9">
    <source>
        <dbReference type="PIRNR" id="PIRNR038922"/>
    </source>
</evidence>
<keyword evidence="7 9" id="KW-0733">Signal recognition particle</keyword>
<dbReference type="InterPro" id="IPR011990">
    <property type="entry name" value="TPR-like_helical_dom_sf"/>
</dbReference>
<feature type="region of interest" description="Disordered" evidence="11">
    <location>
        <begin position="492"/>
        <end position="601"/>
    </location>
</feature>
<dbReference type="InterPro" id="IPR019734">
    <property type="entry name" value="TPR_rpt"/>
</dbReference>
<dbReference type="InParanoid" id="A0A0V0QVM8"/>
<dbReference type="GO" id="GO:0008312">
    <property type="term" value="F:7S RNA binding"/>
    <property type="evidence" value="ECO:0007669"/>
    <property type="project" value="InterPro"/>
</dbReference>
<organism evidence="13 14">
    <name type="scientific">Pseudocohnilembus persalinus</name>
    <name type="common">Ciliate</name>
    <dbReference type="NCBI Taxonomy" id="266149"/>
    <lineage>
        <taxon>Eukaryota</taxon>
        <taxon>Sar</taxon>
        <taxon>Alveolata</taxon>
        <taxon>Ciliophora</taxon>
        <taxon>Intramacronucleata</taxon>
        <taxon>Oligohymenophorea</taxon>
        <taxon>Scuticociliatia</taxon>
        <taxon>Philasterida</taxon>
        <taxon>Pseudocohnilembidae</taxon>
        <taxon>Pseudocohnilembus</taxon>
    </lineage>
</organism>
<dbReference type="GO" id="GO:0043022">
    <property type="term" value="F:ribosome binding"/>
    <property type="evidence" value="ECO:0007669"/>
    <property type="project" value="TreeGrafter"/>
</dbReference>
<evidence type="ECO:0000256" key="3">
    <source>
        <dbReference type="ARBA" id="ARBA00007676"/>
    </source>
</evidence>
<comment type="similarity">
    <text evidence="3 9">Belongs to the SRP72 family.</text>
</comment>
<evidence type="ECO:0000256" key="8">
    <source>
        <dbReference type="ARBA" id="ARBA00023274"/>
    </source>
</evidence>
<evidence type="ECO:0000256" key="4">
    <source>
        <dbReference type="ARBA" id="ARBA00018350"/>
    </source>
</evidence>
<evidence type="ECO:0000256" key="7">
    <source>
        <dbReference type="ARBA" id="ARBA00023135"/>
    </source>
</evidence>
<dbReference type="SMART" id="SM00028">
    <property type="entry name" value="TPR"/>
    <property type="match status" value="2"/>
</dbReference>
<name>A0A0V0QVM8_PSEPJ</name>
<keyword evidence="6" id="KW-0256">Endoplasmic reticulum</keyword>
<proteinExistence type="inferred from homology"/>
<feature type="domain" description="Signal recognition particle SRP72 subunit RNA-binding" evidence="12">
    <location>
        <begin position="493"/>
        <end position="549"/>
    </location>
</feature>
<gene>
    <name evidence="13" type="ORF">PPERSA_05080</name>
</gene>
<dbReference type="GO" id="GO:0006614">
    <property type="term" value="P:SRP-dependent cotranslational protein targeting to membrane"/>
    <property type="evidence" value="ECO:0007669"/>
    <property type="project" value="UniProtKB-UniRule"/>
</dbReference>